<sequence length="156" mass="17604">MSTHRCVSGPCRKVGTLRCGSYKKTHYCSKVRQKAHRKRHKLTCNGLDASPPLASGVFDLMMLPRELRNKIYEAVVVSRLSSPEQVAYDELSALDSQADLRSKRRNDLDALDRHRMVSPGTSVLKIRNELIEQANFTYAFILLTIFLEGGCNAAHR</sequence>
<dbReference type="Proteomes" id="UP000767238">
    <property type="component" value="Unassembled WGS sequence"/>
</dbReference>
<feature type="non-terminal residue" evidence="1">
    <location>
        <position position="156"/>
    </location>
</feature>
<reference evidence="1" key="2">
    <citation type="submission" date="2021-08" db="EMBL/GenBank/DDBJ databases">
        <authorList>
            <person name="Gostincar C."/>
            <person name="Sun X."/>
            <person name="Song Z."/>
            <person name="Gunde-Cimerman N."/>
        </authorList>
    </citation>
    <scope>NUCLEOTIDE SEQUENCE</scope>
    <source>
        <strain evidence="1">EXF-8016</strain>
    </source>
</reference>
<gene>
    <name evidence="1" type="ORF">KCV03_g650</name>
</gene>
<organism evidence="1 2">
    <name type="scientific">Aureobasidium melanogenum</name>
    <name type="common">Aureobasidium pullulans var. melanogenum</name>
    <dbReference type="NCBI Taxonomy" id="46634"/>
    <lineage>
        <taxon>Eukaryota</taxon>
        <taxon>Fungi</taxon>
        <taxon>Dikarya</taxon>
        <taxon>Ascomycota</taxon>
        <taxon>Pezizomycotina</taxon>
        <taxon>Dothideomycetes</taxon>
        <taxon>Dothideomycetidae</taxon>
        <taxon>Dothideales</taxon>
        <taxon>Saccotheciaceae</taxon>
        <taxon>Aureobasidium</taxon>
    </lineage>
</organism>
<dbReference type="Gene3D" id="6.10.140.2220">
    <property type="match status" value="1"/>
</dbReference>
<dbReference type="EMBL" id="JAHFYH010000002">
    <property type="protein sequence ID" value="KAH0236036.1"/>
    <property type="molecule type" value="Genomic_DNA"/>
</dbReference>
<evidence type="ECO:0008006" key="3">
    <source>
        <dbReference type="Google" id="ProtNLM"/>
    </source>
</evidence>
<dbReference type="AlphaFoldDB" id="A0A9P8GQP5"/>
<proteinExistence type="predicted"/>
<comment type="caution">
    <text evidence="1">The sequence shown here is derived from an EMBL/GenBank/DDBJ whole genome shotgun (WGS) entry which is preliminary data.</text>
</comment>
<dbReference type="SUPFAM" id="SSF144232">
    <property type="entry name" value="HIT/MYND zinc finger-like"/>
    <property type="match status" value="1"/>
</dbReference>
<reference evidence="1" key="1">
    <citation type="journal article" date="2021" name="J Fungi (Basel)">
        <title>Virulence traits and population genomics of the black yeast Aureobasidium melanogenum.</title>
        <authorList>
            <person name="Cernosa A."/>
            <person name="Sun X."/>
            <person name="Gostincar C."/>
            <person name="Fang C."/>
            <person name="Gunde-Cimerman N."/>
            <person name="Song Z."/>
        </authorList>
    </citation>
    <scope>NUCLEOTIDE SEQUENCE</scope>
    <source>
        <strain evidence="1">EXF-8016</strain>
    </source>
</reference>
<protein>
    <recommendedName>
        <fullName evidence="3">Suppressor of anucleate metulae protein B</fullName>
    </recommendedName>
</protein>
<dbReference type="OrthoDB" id="3649779at2759"/>
<evidence type="ECO:0000313" key="1">
    <source>
        <dbReference type="EMBL" id="KAH0236036.1"/>
    </source>
</evidence>
<name>A0A9P8GQP5_AURME</name>
<evidence type="ECO:0000313" key="2">
    <source>
        <dbReference type="Proteomes" id="UP000767238"/>
    </source>
</evidence>
<accession>A0A9P8GQP5</accession>